<keyword evidence="2 4" id="KW-0238">DNA-binding</keyword>
<dbReference type="GO" id="GO:0000976">
    <property type="term" value="F:transcription cis-regulatory region binding"/>
    <property type="evidence" value="ECO:0007669"/>
    <property type="project" value="TreeGrafter"/>
</dbReference>
<evidence type="ECO:0000259" key="5">
    <source>
        <dbReference type="PROSITE" id="PS50977"/>
    </source>
</evidence>
<proteinExistence type="predicted"/>
<dbReference type="PROSITE" id="PS50977">
    <property type="entry name" value="HTH_TETR_2"/>
    <property type="match status" value="1"/>
</dbReference>
<evidence type="ECO:0000256" key="4">
    <source>
        <dbReference type="PROSITE-ProRule" id="PRU00335"/>
    </source>
</evidence>
<evidence type="ECO:0000256" key="1">
    <source>
        <dbReference type="ARBA" id="ARBA00023015"/>
    </source>
</evidence>
<dbReference type="SUPFAM" id="SSF46689">
    <property type="entry name" value="Homeodomain-like"/>
    <property type="match status" value="1"/>
</dbReference>
<evidence type="ECO:0000256" key="3">
    <source>
        <dbReference type="ARBA" id="ARBA00023163"/>
    </source>
</evidence>
<dbReference type="InterPro" id="IPR001647">
    <property type="entry name" value="HTH_TetR"/>
</dbReference>
<dbReference type="InterPro" id="IPR036271">
    <property type="entry name" value="Tet_transcr_reg_TetR-rel_C_sf"/>
</dbReference>
<organism evidence="6">
    <name type="scientific">Streptomyces sp. NBC_00049</name>
    <dbReference type="NCBI Taxonomy" id="2903617"/>
    <lineage>
        <taxon>Bacteria</taxon>
        <taxon>Bacillati</taxon>
        <taxon>Actinomycetota</taxon>
        <taxon>Actinomycetes</taxon>
        <taxon>Kitasatosporales</taxon>
        <taxon>Streptomycetaceae</taxon>
        <taxon>Streptomyces</taxon>
    </lineage>
</organism>
<sequence length="209" mass="23263">MAQRAVKQDRALRTRAALIQAGAEVFGEQGFAGASVTRIAERAGLTLGAMYFHFPSKEALAREIVRAQPDLVSPPLESEGLQHAVDVTLTWAYQLLTDALLFAGARLVMEQEHFIGREENSHRQWVDILTQDFQIAVQKRELRKTVDVEALARLIVNACTGAQMHSHIETGRVDLPDRVEETWRLVLPAVAVESAVGRLEFGPERGRRS</sequence>
<keyword evidence="1" id="KW-0805">Transcription regulation</keyword>
<protein>
    <submittedName>
        <fullName evidence="6">TetR/AcrR family transcriptional regulator</fullName>
    </submittedName>
</protein>
<name>A0AAU2JQR7_9ACTN</name>
<dbReference type="PANTHER" id="PTHR30055:SF234">
    <property type="entry name" value="HTH-TYPE TRANSCRIPTIONAL REGULATOR BETI"/>
    <property type="match status" value="1"/>
</dbReference>
<evidence type="ECO:0000313" key="6">
    <source>
        <dbReference type="EMBL" id="WTU74535.1"/>
    </source>
</evidence>
<dbReference type="Pfam" id="PF21935">
    <property type="entry name" value="TetR_C_45"/>
    <property type="match status" value="1"/>
</dbReference>
<dbReference type="GO" id="GO:0003700">
    <property type="term" value="F:DNA-binding transcription factor activity"/>
    <property type="evidence" value="ECO:0007669"/>
    <property type="project" value="TreeGrafter"/>
</dbReference>
<dbReference type="PROSITE" id="PS01081">
    <property type="entry name" value="HTH_TETR_1"/>
    <property type="match status" value="1"/>
</dbReference>
<dbReference type="EMBL" id="CP108264">
    <property type="protein sequence ID" value="WTU74535.1"/>
    <property type="molecule type" value="Genomic_DNA"/>
</dbReference>
<dbReference type="SUPFAM" id="SSF48498">
    <property type="entry name" value="Tetracyclin repressor-like, C-terminal domain"/>
    <property type="match status" value="1"/>
</dbReference>
<dbReference type="PRINTS" id="PR00455">
    <property type="entry name" value="HTHTETR"/>
</dbReference>
<keyword evidence="3" id="KW-0804">Transcription</keyword>
<feature type="domain" description="HTH tetR-type" evidence="5">
    <location>
        <begin position="12"/>
        <end position="72"/>
    </location>
</feature>
<dbReference type="InterPro" id="IPR054126">
    <property type="entry name" value="CprB_TetR_C"/>
</dbReference>
<dbReference type="NCBIfam" id="NF041196">
    <property type="entry name" value="ScbR_bind_reg"/>
    <property type="match status" value="1"/>
</dbReference>
<dbReference type="InterPro" id="IPR009057">
    <property type="entry name" value="Homeodomain-like_sf"/>
</dbReference>
<dbReference type="Gene3D" id="1.10.357.10">
    <property type="entry name" value="Tetracycline Repressor, domain 2"/>
    <property type="match status" value="1"/>
</dbReference>
<gene>
    <name evidence="6" type="ORF">OG327_15055</name>
</gene>
<dbReference type="InterPro" id="IPR050109">
    <property type="entry name" value="HTH-type_TetR-like_transc_reg"/>
</dbReference>
<dbReference type="AlphaFoldDB" id="A0AAU2JQR7"/>
<dbReference type="InterPro" id="IPR047923">
    <property type="entry name" value="ArpA-like"/>
</dbReference>
<dbReference type="PANTHER" id="PTHR30055">
    <property type="entry name" value="HTH-TYPE TRANSCRIPTIONAL REGULATOR RUTR"/>
    <property type="match status" value="1"/>
</dbReference>
<reference evidence="6" key="1">
    <citation type="submission" date="2022-10" db="EMBL/GenBank/DDBJ databases">
        <title>The complete genomes of actinobacterial strains from the NBC collection.</title>
        <authorList>
            <person name="Joergensen T.S."/>
            <person name="Alvarez Arevalo M."/>
            <person name="Sterndorff E.B."/>
            <person name="Faurdal D."/>
            <person name="Vuksanovic O."/>
            <person name="Mourched A.-S."/>
            <person name="Charusanti P."/>
            <person name="Shaw S."/>
            <person name="Blin K."/>
            <person name="Weber T."/>
        </authorList>
    </citation>
    <scope>NUCLEOTIDE SEQUENCE</scope>
    <source>
        <strain evidence="6">NBC_00049</strain>
    </source>
</reference>
<accession>A0AAU2JQR7</accession>
<evidence type="ECO:0000256" key="2">
    <source>
        <dbReference type="ARBA" id="ARBA00023125"/>
    </source>
</evidence>
<dbReference type="Pfam" id="PF00440">
    <property type="entry name" value="TetR_N"/>
    <property type="match status" value="1"/>
</dbReference>
<dbReference type="InterPro" id="IPR023772">
    <property type="entry name" value="DNA-bd_HTH_TetR-type_CS"/>
</dbReference>
<feature type="DNA-binding region" description="H-T-H motif" evidence="4">
    <location>
        <begin position="35"/>
        <end position="54"/>
    </location>
</feature>